<feature type="domain" description="Integrase catalytic" evidence="3">
    <location>
        <begin position="130"/>
        <end position="320"/>
    </location>
</feature>
<dbReference type="Pfam" id="PF22483">
    <property type="entry name" value="Mu-transpos_C_2"/>
    <property type="match status" value="1"/>
</dbReference>
<dbReference type="PATRIC" id="fig|927665.4.peg.3583"/>
<feature type="region of interest" description="Disordered" evidence="2">
    <location>
        <begin position="497"/>
        <end position="518"/>
    </location>
</feature>
<dbReference type="NCBIfam" id="NF033546">
    <property type="entry name" value="transpos_IS21"/>
    <property type="match status" value="1"/>
</dbReference>
<reference evidence="4 5" key="1">
    <citation type="submission" date="2013-04" db="EMBL/GenBank/DDBJ databases">
        <title>The Genome Sequence of Parabacteroides goldsteinii DSM 19448.</title>
        <authorList>
            <consortium name="The Broad Institute Genomics Platform"/>
            <person name="Earl A."/>
            <person name="Ward D."/>
            <person name="Feldgarden M."/>
            <person name="Gevers D."/>
            <person name="Martens E."/>
            <person name="Sakamoto M."/>
            <person name="Benno Y."/>
            <person name="Song Y."/>
            <person name="Liu C."/>
            <person name="Lee J."/>
            <person name="Bolanos M."/>
            <person name="Vaisanen M.L."/>
            <person name="Finegold S.M."/>
            <person name="Walker B."/>
            <person name="Young S."/>
            <person name="Zeng Q."/>
            <person name="Gargeya S."/>
            <person name="Fitzgerald M."/>
            <person name="Haas B."/>
            <person name="Abouelleil A."/>
            <person name="Allen A.W."/>
            <person name="Alvarado L."/>
            <person name="Arachchi H.M."/>
            <person name="Berlin A.M."/>
            <person name="Chapman S.B."/>
            <person name="Gainer-Dewar J."/>
            <person name="Goldberg J."/>
            <person name="Griggs A."/>
            <person name="Gujja S."/>
            <person name="Hansen M."/>
            <person name="Howarth C."/>
            <person name="Imamovic A."/>
            <person name="Ireland A."/>
            <person name="Larimer J."/>
            <person name="McCowan C."/>
            <person name="Murphy C."/>
            <person name="Pearson M."/>
            <person name="Poon T.W."/>
            <person name="Priest M."/>
            <person name="Roberts A."/>
            <person name="Saif S."/>
            <person name="Shea T."/>
            <person name="Sisk P."/>
            <person name="Sykes S."/>
            <person name="Wortman J."/>
            <person name="Nusbaum C."/>
            <person name="Birren B."/>
        </authorList>
    </citation>
    <scope>NUCLEOTIDE SEQUENCE [LARGE SCALE GENOMIC DNA]</scope>
    <source>
        <strain evidence="4 5">DSM 19448</strain>
    </source>
</reference>
<evidence type="ECO:0000313" key="5">
    <source>
        <dbReference type="Proteomes" id="UP000033047"/>
    </source>
</evidence>
<evidence type="ECO:0000256" key="1">
    <source>
        <dbReference type="ARBA" id="ARBA00009277"/>
    </source>
</evidence>
<dbReference type="EMBL" id="AQHV01000015">
    <property type="protein sequence ID" value="KKB53260.1"/>
    <property type="molecule type" value="Genomic_DNA"/>
</dbReference>
<dbReference type="Gene3D" id="3.30.420.10">
    <property type="entry name" value="Ribonuclease H-like superfamily/Ribonuclease H"/>
    <property type="match status" value="1"/>
</dbReference>
<dbReference type="Proteomes" id="UP000033047">
    <property type="component" value="Unassembled WGS sequence"/>
</dbReference>
<sequence length="518" mass="60176">MPNKQLGMEKIRQMLRCYSQGHGTKSISSMLTVSRNTVKKYLQVFQRSGLDYEGILSLSDQELSELFHEKTKVKTESERMEELKSLLPEYCKRLQKKGVTREALHREYLSSHPDGYGRTRFYILIQQHIACSRPIMHLEHKAGDKVFIDFAGDKLSIIDLDTGEIIPVEVFVSILPCSQLTYVEAVMSQKKEDLIRASENALLYYQGVPSAIIPDNLKSAVTKSSKYEAILNEDFATFAEHYGCTVIPARAYKPRDKALVEGAVKLIYRSIYPKIQEREFYDLDSLNAAIRVALELHNNAPLTGRKCSRREQFEEVERDSLRKLNPIRFELKQRYRATVMKNGHVRLGEDAYYYSVPCRYIGKKVILLYSSREVCIYCGYELIASHIRNRARCRYTTLEEHLASHHRYITEWNPDKFIREAAAIHPDVEAYIRQVMEEKKHPEQAYKSCQDILSFARRVGNTRLTNACRWATSYGLYNYPIIERILNNRQDEFPLEDSAGQEKEMPSHGNIRGKEYYQ</sequence>
<dbReference type="SUPFAM" id="SSF53098">
    <property type="entry name" value="Ribonuclease H-like"/>
    <property type="match status" value="1"/>
</dbReference>
<dbReference type="AlphaFoldDB" id="A0A0F5J6Z7"/>
<proteinExistence type="inferred from homology"/>
<gene>
    <name evidence="4" type="ORF">HMPREF1535_03486</name>
</gene>
<dbReference type="STRING" id="927665.HMPREF1535_03486"/>
<dbReference type="PANTHER" id="PTHR35004">
    <property type="entry name" value="TRANSPOSASE RV3428C-RELATED"/>
    <property type="match status" value="1"/>
</dbReference>
<dbReference type="InterPro" id="IPR036397">
    <property type="entry name" value="RNaseH_sf"/>
</dbReference>
<feature type="compositionally biased region" description="Basic and acidic residues" evidence="2">
    <location>
        <begin position="500"/>
        <end position="518"/>
    </location>
</feature>
<accession>A0A0F5J6Z7</accession>
<dbReference type="InterPro" id="IPR001584">
    <property type="entry name" value="Integrase_cat-core"/>
</dbReference>
<dbReference type="GO" id="GO:0015074">
    <property type="term" value="P:DNA integration"/>
    <property type="evidence" value="ECO:0007669"/>
    <property type="project" value="InterPro"/>
</dbReference>
<comment type="caution">
    <text evidence="4">The sequence shown here is derived from an EMBL/GenBank/DDBJ whole genome shotgun (WGS) entry which is preliminary data.</text>
</comment>
<evidence type="ECO:0000313" key="4">
    <source>
        <dbReference type="EMBL" id="KKB53260.1"/>
    </source>
</evidence>
<name>A0A0F5J6Z7_9BACT</name>
<dbReference type="PROSITE" id="PS50994">
    <property type="entry name" value="INTEGRASE"/>
    <property type="match status" value="1"/>
</dbReference>
<dbReference type="PANTHER" id="PTHR35004:SF8">
    <property type="entry name" value="TRANSPOSASE RV3428C-RELATED"/>
    <property type="match status" value="1"/>
</dbReference>
<dbReference type="InterPro" id="IPR012337">
    <property type="entry name" value="RNaseH-like_sf"/>
</dbReference>
<protein>
    <recommendedName>
        <fullName evidence="3">Integrase catalytic domain-containing protein</fullName>
    </recommendedName>
</protein>
<organism evidence="4 5">
    <name type="scientific">Parabacteroides goldsteinii DSM 19448 = WAL 12034</name>
    <dbReference type="NCBI Taxonomy" id="927665"/>
    <lineage>
        <taxon>Bacteria</taxon>
        <taxon>Pseudomonadati</taxon>
        <taxon>Bacteroidota</taxon>
        <taxon>Bacteroidia</taxon>
        <taxon>Bacteroidales</taxon>
        <taxon>Tannerellaceae</taxon>
        <taxon>Parabacteroides</taxon>
    </lineage>
</organism>
<dbReference type="GO" id="GO:0003676">
    <property type="term" value="F:nucleic acid binding"/>
    <property type="evidence" value="ECO:0007669"/>
    <property type="project" value="InterPro"/>
</dbReference>
<evidence type="ECO:0000256" key="2">
    <source>
        <dbReference type="SAM" id="MobiDB-lite"/>
    </source>
</evidence>
<dbReference type="InterPro" id="IPR054353">
    <property type="entry name" value="IstA-like_C"/>
</dbReference>
<comment type="similarity">
    <text evidence="1">Belongs to the transposase IS21/IS408/IS1162 family.</text>
</comment>
<evidence type="ECO:0000259" key="3">
    <source>
        <dbReference type="PROSITE" id="PS50994"/>
    </source>
</evidence>
<dbReference type="HOGENOM" id="CLU_020626_11_0_10"/>